<evidence type="ECO:0000256" key="1">
    <source>
        <dbReference type="SAM" id="MobiDB-lite"/>
    </source>
</evidence>
<evidence type="ECO:0000256" key="2">
    <source>
        <dbReference type="SAM" id="Phobius"/>
    </source>
</evidence>
<dbReference type="PANTHER" id="PTHR21104:SF2">
    <property type="entry name" value="FIBRONECTIN TYPE-III DOMAIN-CONTAINING PROTEIN"/>
    <property type="match status" value="1"/>
</dbReference>
<accession>A0A8J2RZC3</accession>
<dbReference type="InterPro" id="IPR032073">
    <property type="entry name" value="FNDC5_C"/>
</dbReference>
<dbReference type="AlphaFoldDB" id="A0A8J2RZC3"/>
<dbReference type="EMBL" id="CAKKLH010000223">
    <property type="protein sequence ID" value="CAH0106236.1"/>
    <property type="molecule type" value="Genomic_DNA"/>
</dbReference>
<evidence type="ECO:0000313" key="4">
    <source>
        <dbReference type="EMBL" id="CAH0106236.1"/>
    </source>
</evidence>
<dbReference type="Pfam" id="PF16066">
    <property type="entry name" value="DUF4808"/>
    <property type="match status" value="1"/>
</dbReference>
<reference evidence="4" key="1">
    <citation type="submission" date="2021-11" db="EMBL/GenBank/DDBJ databases">
        <authorList>
            <person name="Schell T."/>
        </authorList>
    </citation>
    <scope>NUCLEOTIDE SEQUENCE</scope>
    <source>
        <strain evidence="4">M5</strain>
    </source>
</reference>
<feature type="region of interest" description="Disordered" evidence="1">
    <location>
        <begin position="206"/>
        <end position="242"/>
    </location>
</feature>
<sequence length="346" mass="37410">MKNPLLFSLYDPPPPPPVMDGAGYPAHRNGLYPERLHPPPYPGSSVIPIFPVLSKNHNNYASMIVEASGGPPALEYDPDAFPSPAYPSINDSEMTTPSGLNVRAEEIGLVLLVLLLWVGAVALFFNRWGKIRMLEPYQPKFIDAPRGSLAPIVAAGTGPPLVVSTAPHRLSYPLIELAHTPRLHHHSRMNISSACCVDCPTADHQQTANSFSSGRRRPSASPSSIFIHHHPSHSLRHHHHHGSASSCLSPGLPFYGDGIGSVGDPYYQQHQQRPRQNSVVVFATAHFMTAARRVKSAMDLQTLVLREETEESVHALSCTGTGGETPGLLGSSTTENHHVGGTITCV</sequence>
<feature type="compositionally biased region" description="Basic residues" evidence="1">
    <location>
        <begin position="227"/>
        <end position="242"/>
    </location>
</feature>
<feature type="region of interest" description="Disordered" evidence="1">
    <location>
        <begin position="316"/>
        <end position="341"/>
    </location>
</feature>
<organism evidence="4 5">
    <name type="scientific">Daphnia galeata</name>
    <dbReference type="NCBI Taxonomy" id="27404"/>
    <lineage>
        <taxon>Eukaryota</taxon>
        <taxon>Metazoa</taxon>
        <taxon>Ecdysozoa</taxon>
        <taxon>Arthropoda</taxon>
        <taxon>Crustacea</taxon>
        <taxon>Branchiopoda</taxon>
        <taxon>Diplostraca</taxon>
        <taxon>Cladocera</taxon>
        <taxon>Anomopoda</taxon>
        <taxon>Daphniidae</taxon>
        <taxon>Daphnia</taxon>
    </lineage>
</organism>
<feature type="domain" description="Fibronectin type III" evidence="3">
    <location>
        <begin position="102"/>
        <end position="304"/>
    </location>
</feature>
<feature type="transmembrane region" description="Helical" evidence="2">
    <location>
        <begin position="107"/>
        <end position="125"/>
    </location>
</feature>
<dbReference type="PANTHER" id="PTHR21104">
    <property type="entry name" value="FIBRONECTIN TYPE III DOMAIN-CONTAINING PROTEIN"/>
    <property type="match status" value="1"/>
</dbReference>
<evidence type="ECO:0000313" key="5">
    <source>
        <dbReference type="Proteomes" id="UP000789390"/>
    </source>
</evidence>
<keyword evidence="2" id="KW-0812">Transmembrane</keyword>
<comment type="caution">
    <text evidence="4">The sequence shown here is derived from an EMBL/GenBank/DDBJ whole genome shotgun (WGS) entry which is preliminary data.</text>
</comment>
<dbReference type="OrthoDB" id="6424355at2759"/>
<keyword evidence="2" id="KW-0472">Membrane</keyword>
<name>A0A8J2RZC3_9CRUS</name>
<evidence type="ECO:0000259" key="3">
    <source>
        <dbReference type="Pfam" id="PF16066"/>
    </source>
</evidence>
<proteinExistence type="predicted"/>
<dbReference type="Proteomes" id="UP000789390">
    <property type="component" value="Unassembled WGS sequence"/>
</dbReference>
<protein>
    <recommendedName>
        <fullName evidence="3">Fibronectin type III domain-containing protein</fullName>
    </recommendedName>
</protein>
<gene>
    <name evidence="4" type="ORF">DGAL_LOCUS9388</name>
</gene>
<keyword evidence="5" id="KW-1185">Reference proteome</keyword>
<keyword evidence="2" id="KW-1133">Transmembrane helix</keyword>